<dbReference type="Proteomes" id="UP001218364">
    <property type="component" value="Unassembled WGS sequence"/>
</dbReference>
<reference evidence="4 6" key="2">
    <citation type="submission" date="2023-02" db="EMBL/GenBank/DDBJ databases">
        <title>Population genomics of bacteria associated with diatom.</title>
        <authorList>
            <person name="Xie J."/>
            <person name="Wang H."/>
        </authorList>
    </citation>
    <scope>NUCLEOTIDE SEQUENCE [LARGE SCALE GENOMIC DNA]</scope>
    <source>
        <strain evidence="4 6">PT47_8</strain>
    </source>
</reference>
<dbReference type="PATRIC" id="fig|60890.4.peg.1979"/>
<protein>
    <submittedName>
        <fullName evidence="3 4">Transcriptional regulator</fullName>
    </submittedName>
</protein>
<feature type="region of interest" description="Disordered" evidence="1">
    <location>
        <begin position="1"/>
        <end position="23"/>
    </location>
</feature>
<dbReference type="GO" id="GO:0006950">
    <property type="term" value="P:response to stress"/>
    <property type="evidence" value="ECO:0007669"/>
    <property type="project" value="TreeGrafter"/>
</dbReference>
<dbReference type="Pfam" id="PF12802">
    <property type="entry name" value="MarR_2"/>
    <property type="match status" value="1"/>
</dbReference>
<dbReference type="SMART" id="SM00347">
    <property type="entry name" value="HTH_MARR"/>
    <property type="match status" value="1"/>
</dbReference>
<organism evidence="3 5">
    <name type="scientific">Phaeobacter gallaeciensis</name>
    <dbReference type="NCBI Taxonomy" id="60890"/>
    <lineage>
        <taxon>Bacteria</taxon>
        <taxon>Pseudomonadati</taxon>
        <taxon>Pseudomonadota</taxon>
        <taxon>Alphaproteobacteria</taxon>
        <taxon>Rhodobacterales</taxon>
        <taxon>Roseobacteraceae</taxon>
        <taxon>Phaeobacter</taxon>
    </lineage>
</organism>
<dbReference type="RefSeq" id="WP_065271833.1">
    <property type="nucleotide sequence ID" value="NZ_CP015124.1"/>
</dbReference>
<reference evidence="3 5" key="1">
    <citation type="submission" date="2016-04" db="EMBL/GenBank/DDBJ databases">
        <authorList>
            <person name="Evans L.H."/>
            <person name="Alamgir A."/>
            <person name="Owens N."/>
            <person name="Weber N.D."/>
            <person name="Virtaneva K."/>
            <person name="Barbian K."/>
            <person name="Babar A."/>
            <person name="Rosenke K."/>
        </authorList>
    </citation>
    <scope>NUCLEOTIDE SEQUENCE [LARGE SCALE GENOMIC DNA]</scope>
    <source>
        <strain evidence="3 5">JL2886</strain>
    </source>
</reference>
<dbReference type="SUPFAM" id="SSF46785">
    <property type="entry name" value="Winged helix' DNA-binding domain"/>
    <property type="match status" value="1"/>
</dbReference>
<evidence type="ECO:0000259" key="2">
    <source>
        <dbReference type="PROSITE" id="PS50995"/>
    </source>
</evidence>
<gene>
    <name evidence="3" type="ORF">JL2886_02042</name>
    <name evidence="4" type="ORF">PXK24_13840</name>
</gene>
<dbReference type="Proteomes" id="UP000092565">
    <property type="component" value="Chromosome"/>
</dbReference>
<evidence type="ECO:0000313" key="3">
    <source>
        <dbReference type="EMBL" id="ANP36936.1"/>
    </source>
</evidence>
<dbReference type="InterPro" id="IPR039422">
    <property type="entry name" value="MarR/SlyA-like"/>
</dbReference>
<dbReference type="PANTHER" id="PTHR33164:SF43">
    <property type="entry name" value="HTH-TYPE TRANSCRIPTIONAL REPRESSOR YETL"/>
    <property type="match status" value="1"/>
</dbReference>
<dbReference type="PANTHER" id="PTHR33164">
    <property type="entry name" value="TRANSCRIPTIONAL REGULATOR, MARR FAMILY"/>
    <property type="match status" value="1"/>
</dbReference>
<dbReference type="OrthoDB" id="7559832at2"/>
<dbReference type="InterPro" id="IPR036390">
    <property type="entry name" value="WH_DNA-bd_sf"/>
</dbReference>
<sequence>MSTDDTTTATADQPEADTPLPRLGEIGLENFPPYLMNRIMGRYNASLREEMAALGLNTAKMRALAVLSVLDGLLIRELAVYAVVEQSTLSRSLDKLEQDELIIRRPDPDDSRATRIFMAPKGRETQEKLWPHIAEAYAQMFTGISAEEQRQFVTTLQTILRNVRVHQI</sequence>
<dbReference type="Gene3D" id="1.10.10.10">
    <property type="entry name" value="Winged helix-like DNA-binding domain superfamily/Winged helix DNA-binding domain"/>
    <property type="match status" value="1"/>
</dbReference>
<dbReference type="GO" id="GO:0003700">
    <property type="term" value="F:DNA-binding transcription factor activity"/>
    <property type="evidence" value="ECO:0007669"/>
    <property type="project" value="InterPro"/>
</dbReference>
<accession>A0A1B0ZS24</accession>
<keyword evidence="5" id="KW-1185">Reference proteome</keyword>
<proteinExistence type="predicted"/>
<dbReference type="PRINTS" id="PR00598">
    <property type="entry name" value="HTHMARR"/>
</dbReference>
<evidence type="ECO:0000256" key="1">
    <source>
        <dbReference type="SAM" id="MobiDB-lite"/>
    </source>
</evidence>
<feature type="domain" description="HTH marR-type" evidence="2">
    <location>
        <begin position="29"/>
        <end position="161"/>
    </location>
</feature>
<evidence type="ECO:0000313" key="5">
    <source>
        <dbReference type="Proteomes" id="UP000092565"/>
    </source>
</evidence>
<evidence type="ECO:0000313" key="4">
    <source>
        <dbReference type="EMBL" id="MDE4166776.1"/>
    </source>
</evidence>
<dbReference type="InterPro" id="IPR036388">
    <property type="entry name" value="WH-like_DNA-bd_sf"/>
</dbReference>
<dbReference type="InterPro" id="IPR000835">
    <property type="entry name" value="HTH_MarR-typ"/>
</dbReference>
<dbReference type="EMBL" id="CP015124">
    <property type="protein sequence ID" value="ANP36936.1"/>
    <property type="molecule type" value="Genomic_DNA"/>
</dbReference>
<feature type="compositionally biased region" description="Low complexity" evidence="1">
    <location>
        <begin position="1"/>
        <end position="18"/>
    </location>
</feature>
<dbReference type="PROSITE" id="PS50995">
    <property type="entry name" value="HTH_MARR_2"/>
    <property type="match status" value="1"/>
</dbReference>
<name>A0A1B0ZS24_9RHOB</name>
<dbReference type="AlphaFoldDB" id="A0A1B0ZS24"/>
<evidence type="ECO:0000313" key="6">
    <source>
        <dbReference type="Proteomes" id="UP001218364"/>
    </source>
</evidence>
<dbReference type="EMBL" id="JARCJK010000006">
    <property type="protein sequence ID" value="MDE4166776.1"/>
    <property type="molecule type" value="Genomic_DNA"/>
</dbReference>